<evidence type="ECO:0000256" key="2">
    <source>
        <dbReference type="SAM" id="Phobius"/>
    </source>
</evidence>
<feature type="transmembrane region" description="Helical" evidence="2">
    <location>
        <begin position="52"/>
        <end position="76"/>
    </location>
</feature>
<keyword evidence="2" id="KW-1133">Transmembrane helix</keyword>
<organism evidence="3 4">
    <name type="scientific">Cnephaeus nilssonii</name>
    <name type="common">Northern bat</name>
    <name type="synonym">Eptesicus nilssonii</name>
    <dbReference type="NCBI Taxonomy" id="3371016"/>
    <lineage>
        <taxon>Eukaryota</taxon>
        <taxon>Metazoa</taxon>
        <taxon>Chordata</taxon>
        <taxon>Craniata</taxon>
        <taxon>Vertebrata</taxon>
        <taxon>Euteleostomi</taxon>
        <taxon>Mammalia</taxon>
        <taxon>Eutheria</taxon>
        <taxon>Laurasiatheria</taxon>
        <taxon>Chiroptera</taxon>
        <taxon>Yangochiroptera</taxon>
        <taxon>Vespertilionidae</taxon>
        <taxon>Cnephaeus</taxon>
    </lineage>
</organism>
<comment type="caution">
    <text evidence="3">The sequence shown here is derived from an EMBL/GenBank/DDBJ whole genome shotgun (WGS) entry which is preliminary data.</text>
</comment>
<dbReference type="AlphaFoldDB" id="A0AA40HHR7"/>
<keyword evidence="2" id="KW-0472">Membrane</keyword>
<sequence>MESQREHSFRDQFIGIQLTIQGTIGDLLAHNLSQLGEEAEDKENQQAAMIQISHLLVGDTSASTAIGIAPILLMLLHKMARRPRQGKHHLRTLLQPSRAPGRGRGPPAIQTLRLPRDPSLCLTSHAGQRCLEGAAFHRLLDHLLLLTLGRTRDPAQDPGLQEPGLTLVTHQVLQKKAVLQRGFGGARRLGRGAAGPGAAAAMTAVAQEALASFFPQQIPQTSRWGLTRLPTVPQRQIRHPSKSEEAAELKSVRARLAEELSRPPRASCEY</sequence>
<name>A0AA40HHR7_CNENI</name>
<gene>
    <name evidence="3" type="ORF">QTO34_009402</name>
</gene>
<dbReference type="Proteomes" id="UP001177744">
    <property type="component" value="Unassembled WGS sequence"/>
</dbReference>
<dbReference type="EMBL" id="JAULJE010000020">
    <property type="protein sequence ID" value="KAK1331447.1"/>
    <property type="molecule type" value="Genomic_DNA"/>
</dbReference>
<protein>
    <submittedName>
        <fullName evidence="3">Uncharacterized protein</fullName>
    </submittedName>
</protein>
<evidence type="ECO:0000313" key="4">
    <source>
        <dbReference type="Proteomes" id="UP001177744"/>
    </source>
</evidence>
<keyword evidence="4" id="KW-1185">Reference proteome</keyword>
<evidence type="ECO:0000313" key="3">
    <source>
        <dbReference type="EMBL" id="KAK1331447.1"/>
    </source>
</evidence>
<reference evidence="3" key="1">
    <citation type="submission" date="2023-06" db="EMBL/GenBank/DDBJ databases">
        <title>Reference genome for the Northern bat (Eptesicus nilssonii), a most northern bat species.</title>
        <authorList>
            <person name="Laine V.N."/>
            <person name="Pulliainen A.T."/>
            <person name="Lilley T.M."/>
        </authorList>
    </citation>
    <scope>NUCLEOTIDE SEQUENCE</scope>
    <source>
        <strain evidence="3">BLF_Eptnil</strain>
        <tissue evidence="3">Kidney</tissue>
    </source>
</reference>
<evidence type="ECO:0000256" key="1">
    <source>
        <dbReference type="SAM" id="MobiDB-lite"/>
    </source>
</evidence>
<accession>A0AA40HHR7</accession>
<keyword evidence="2" id="KW-0812">Transmembrane</keyword>
<feature type="region of interest" description="Disordered" evidence="1">
    <location>
        <begin position="87"/>
        <end position="112"/>
    </location>
</feature>
<proteinExistence type="predicted"/>